<protein>
    <recommendedName>
        <fullName evidence="3">Nucleoside-diphosphate sugar epimerase</fullName>
    </recommendedName>
</protein>
<dbReference type="RefSeq" id="WP_110439023.1">
    <property type="nucleotide sequence ID" value="NZ_CP033087.1"/>
</dbReference>
<evidence type="ECO:0000313" key="1">
    <source>
        <dbReference type="EMBL" id="PXZ00882.1"/>
    </source>
</evidence>
<dbReference type="InterPro" id="IPR009367">
    <property type="entry name" value="Elm1-like"/>
</dbReference>
<keyword evidence="2" id="KW-1185">Reference proteome</keyword>
<evidence type="ECO:0008006" key="3">
    <source>
        <dbReference type="Google" id="ProtNLM"/>
    </source>
</evidence>
<gene>
    <name evidence="1" type="ORF">DK869_05465</name>
</gene>
<accession>A0A318N6Z2</accession>
<dbReference type="PANTHER" id="PTHR33986:SF15">
    <property type="entry name" value="MITOCHONDRIAL FISSION PROTEIN ELM1"/>
    <property type="match status" value="1"/>
</dbReference>
<name>A0A318N6Z2_9PROT</name>
<sequence length="308" mass="34620">MTEVSILTENFAGMKTQALGFVKRAQFDYSFHQLKPRFPWKFISAPFWPNPLKAVFPFQPKDNSVIVSVGSVGGVVNADLRKKNHIAIHIQNPRIALNKFDLIIANPHDNIKADNVLVSRNALHHITPSLLSENLHYWNSILHDPVKPLISVLLGGNNGRFKFGVKEAEQIAYQLKRVITKNNISLAVTPSRRTNPSALKRLKEILSPFSVYIWNGEGENPYLGLLACADYILVTIDSVSMVSEAIATSVPVMILPLPGKSKRISSFINSMINEKRIRMFEGKLETWRVTSIDDTDEIINQAKLKLKL</sequence>
<dbReference type="OrthoDB" id="272235at2"/>
<dbReference type="AlphaFoldDB" id="A0A318N6Z2"/>
<dbReference type="EMBL" id="QGLT01000002">
    <property type="protein sequence ID" value="PXZ00882.1"/>
    <property type="molecule type" value="Genomic_DNA"/>
</dbReference>
<comment type="caution">
    <text evidence="1">The sequence shown here is derived from an EMBL/GenBank/DDBJ whole genome shotgun (WGS) entry which is preliminary data.</text>
</comment>
<dbReference type="GeneID" id="83702831"/>
<dbReference type="PANTHER" id="PTHR33986">
    <property type="entry name" value="OS02G0535700 PROTEIN"/>
    <property type="match status" value="1"/>
</dbReference>
<dbReference type="Pfam" id="PF06258">
    <property type="entry name" value="Mito_fiss_Elm1"/>
    <property type="match status" value="1"/>
</dbReference>
<organism evidence="1 2">
    <name type="scientific">Commensalibacter melissae</name>
    <dbReference type="NCBI Taxonomy" id="2070537"/>
    <lineage>
        <taxon>Bacteria</taxon>
        <taxon>Pseudomonadati</taxon>
        <taxon>Pseudomonadota</taxon>
        <taxon>Alphaproteobacteria</taxon>
        <taxon>Acetobacterales</taxon>
        <taxon>Acetobacteraceae</taxon>
    </lineage>
</organism>
<reference evidence="1 2" key="1">
    <citation type="submission" date="2018-05" db="EMBL/GenBank/DDBJ databases">
        <title>Reference genomes for bee gut microbiota database.</title>
        <authorList>
            <person name="Ellegaard K.M."/>
        </authorList>
    </citation>
    <scope>NUCLEOTIDE SEQUENCE [LARGE SCALE GENOMIC DNA]</scope>
    <source>
        <strain evidence="1 2">ESL0284</strain>
    </source>
</reference>
<proteinExistence type="predicted"/>
<evidence type="ECO:0000313" key="2">
    <source>
        <dbReference type="Proteomes" id="UP000247565"/>
    </source>
</evidence>
<dbReference type="Proteomes" id="UP000247565">
    <property type="component" value="Unassembled WGS sequence"/>
</dbReference>